<evidence type="ECO:0000256" key="1">
    <source>
        <dbReference type="SAM" id="Phobius"/>
    </source>
</evidence>
<dbReference type="RefSeq" id="WP_010600398.1">
    <property type="nucleotide sequence ID" value="NZ_JAPJUH010000007.1"/>
</dbReference>
<evidence type="ECO:0000313" key="2">
    <source>
        <dbReference type="EMBL" id="MCX3267277.1"/>
    </source>
</evidence>
<dbReference type="Proteomes" id="UP001142592">
    <property type="component" value="Unassembled WGS sequence"/>
</dbReference>
<sequence length="258" mass="29825">MIVGIKTTNRKINDIVDTPFLGGLFIFVMIFIPAVLTSFLLQALVPAFQNNKGFTKALIFALPAWNLLFWFLRLKLYILFIPAWLLLGGIAVVKGYPIFEGEKPGKVLPSDERSVWKNLYQKTEYDEQRITLQGYIKIINWLPTNHQHACHLVNEKGNFLLRFAIKEKNKNAVNIRKKDNNEMDEANSFFLDNDGNEIPLNKKVSLTFDIIYDKTKSGAYIPLTHEDSKFNPDFKNLAKPGDQYYFFVTKNIRIDKIK</sequence>
<organism evidence="2 3">
    <name type="scientific">Pedobacter agri</name>
    <dbReference type="NCBI Taxonomy" id="454586"/>
    <lineage>
        <taxon>Bacteria</taxon>
        <taxon>Pseudomonadati</taxon>
        <taxon>Bacteroidota</taxon>
        <taxon>Sphingobacteriia</taxon>
        <taxon>Sphingobacteriales</taxon>
        <taxon>Sphingobacteriaceae</taxon>
        <taxon>Pedobacter</taxon>
    </lineage>
</organism>
<keyword evidence="3" id="KW-1185">Reference proteome</keyword>
<feature type="transmembrane region" description="Helical" evidence="1">
    <location>
        <begin position="53"/>
        <end position="71"/>
    </location>
</feature>
<name>A0A9X3DHA6_9SPHI</name>
<keyword evidence="1" id="KW-0812">Transmembrane</keyword>
<protein>
    <submittedName>
        <fullName evidence="2">Uncharacterized protein</fullName>
    </submittedName>
</protein>
<proteinExistence type="predicted"/>
<accession>A0A9X3DHA6</accession>
<dbReference type="AlphaFoldDB" id="A0A9X3DHA6"/>
<gene>
    <name evidence="2" type="ORF">OQZ29_21120</name>
</gene>
<keyword evidence="1" id="KW-0472">Membrane</keyword>
<dbReference type="EMBL" id="JAPJUH010000007">
    <property type="protein sequence ID" value="MCX3267277.1"/>
    <property type="molecule type" value="Genomic_DNA"/>
</dbReference>
<feature type="transmembrane region" description="Helical" evidence="1">
    <location>
        <begin position="77"/>
        <end position="96"/>
    </location>
</feature>
<reference evidence="2" key="1">
    <citation type="submission" date="2022-11" db="EMBL/GenBank/DDBJ databases">
        <authorList>
            <person name="Graham C."/>
            <person name="Newman J.D."/>
        </authorList>
    </citation>
    <scope>NUCLEOTIDE SEQUENCE</scope>
    <source>
        <strain evidence="2">DSM 19486</strain>
    </source>
</reference>
<evidence type="ECO:0000313" key="3">
    <source>
        <dbReference type="Proteomes" id="UP001142592"/>
    </source>
</evidence>
<feature type="transmembrane region" description="Helical" evidence="1">
    <location>
        <begin position="20"/>
        <end position="41"/>
    </location>
</feature>
<comment type="caution">
    <text evidence="2">The sequence shown here is derived from an EMBL/GenBank/DDBJ whole genome shotgun (WGS) entry which is preliminary data.</text>
</comment>
<keyword evidence="1" id="KW-1133">Transmembrane helix</keyword>